<reference evidence="2" key="1">
    <citation type="submission" date="2016-05" db="EMBL/GenBank/DDBJ databases">
        <authorList>
            <person name="Lavstsen T."/>
            <person name="Jespersen J.S."/>
        </authorList>
    </citation>
    <scope>NUCLEOTIDE SEQUENCE</scope>
    <source>
        <tissue evidence="2">Brain</tissue>
    </source>
</reference>
<evidence type="ECO:0000313" key="2">
    <source>
        <dbReference type="EMBL" id="SBQ78882.1"/>
    </source>
</evidence>
<dbReference type="EMBL" id="HAEC01010666">
    <property type="protein sequence ID" value="SBQ78882.1"/>
    <property type="molecule type" value="Transcribed_RNA"/>
</dbReference>
<sequence>VWRRHCIGKRQITDRGGGDYRACRSCDKPAEPPPHSISTMFRKNGNFCRKTHSMVLTGVSQPPCHHGNENNESKPPTPTEGGWLSQLIPTLTGSDGGLFKPRLGV</sequence>
<reference evidence="2" key="2">
    <citation type="submission" date="2016-06" db="EMBL/GenBank/DDBJ databases">
        <title>The genome of a short-lived fish provides insights into sex chromosome evolution and the genetic control of aging.</title>
        <authorList>
            <person name="Reichwald K."/>
            <person name="Felder M."/>
            <person name="Petzold A."/>
            <person name="Koch P."/>
            <person name="Groth M."/>
            <person name="Platzer M."/>
        </authorList>
    </citation>
    <scope>NUCLEOTIDE SEQUENCE</scope>
    <source>
        <tissue evidence="2">Brain</tissue>
    </source>
</reference>
<accession>A0A1A8H6E0</accession>
<organism evidence="2">
    <name type="scientific">Nothobranchius korthausae</name>
    <dbReference type="NCBI Taxonomy" id="1143690"/>
    <lineage>
        <taxon>Eukaryota</taxon>
        <taxon>Metazoa</taxon>
        <taxon>Chordata</taxon>
        <taxon>Craniata</taxon>
        <taxon>Vertebrata</taxon>
        <taxon>Euteleostomi</taxon>
        <taxon>Actinopterygii</taxon>
        <taxon>Neopterygii</taxon>
        <taxon>Teleostei</taxon>
        <taxon>Neoteleostei</taxon>
        <taxon>Acanthomorphata</taxon>
        <taxon>Ovalentaria</taxon>
        <taxon>Atherinomorphae</taxon>
        <taxon>Cyprinodontiformes</taxon>
        <taxon>Nothobranchiidae</taxon>
        <taxon>Nothobranchius</taxon>
    </lineage>
</organism>
<gene>
    <name evidence="2" type="primary">Nfu_g_1_014486</name>
</gene>
<dbReference type="AlphaFoldDB" id="A0A1A8H6E0"/>
<name>A0A1A8H6E0_9TELE</name>
<evidence type="ECO:0000256" key="1">
    <source>
        <dbReference type="SAM" id="MobiDB-lite"/>
    </source>
</evidence>
<feature type="non-terminal residue" evidence="2">
    <location>
        <position position="105"/>
    </location>
</feature>
<feature type="non-terminal residue" evidence="2">
    <location>
        <position position="1"/>
    </location>
</feature>
<proteinExistence type="predicted"/>
<feature type="region of interest" description="Disordered" evidence="1">
    <location>
        <begin position="60"/>
        <end position="105"/>
    </location>
</feature>
<protein>
    <submittedName>
        <fullName evidence="2">Uncharacterized protein</fullName>
    </submittedName>
</protein>